<protein>
    <submittedName>
        <fullName evidence="2">Uncharacterized protein</fullName>
    </submittedName>
</protein>
<comment type="caution">
    <text evidence="2">The sequence shown here is derived from an EMBL/GenBank/DDBJ whole genome shotgun (WGS) entry which is preliminary data.</text>
</comment>
<feature type="compositionally biased region" description="Basic residues" evidence="1">
    <location>
        <begin position="10"/>
        <end position="19"/>
    </location>
</feature>
<dbReference type="Proteomes" id="UP000534286">
    <property type="component" value="Unassembled WGS sequence"/>
</dbReference>
<reference evidence="2 3" key="1">
    <citation type="submission" date="2020-08" db="EMBL/GenBank/DDBJ databases">
        <title>Sequencing the genomes of 1000 actinobacteria strains.</title>
        <authorList>
            <person name="Klenk H.-P."/>
        </authorList>
    </citation>
    <scope>NUCLEOTIDE SEQUENCE [LARGE SCALE GENOMIC DNA]</scope>
    <source>
        <strain evidence="2 3">DSM 43023</strain>
    </source>
</reference>
<keyword evidence="3" id="KW-1185">Reference proteome</keyword>
<name>A0A7W7S026_9ACTN</name>
<evidence type="ECO:0000313" key="2">
    <source>
        <dbReference type="EMBL" id="MBB4940481.1"/>
    </source>
</evidence>
<dbReference type="EMBL" id="JACHJU010000002">
    <property type="protein sequence ID" value="MBB4940481.1"/>
    <property type="molecule type" value="Genomic_DNA"/>
</dbReference>
<accession>A0A7W7S026</accession>
<feature type="region of interest" description="Disordered" evidence="1">
    <location>
        <begin position="1"/>
        <end position="54"/>
    </location>
</feature>
<organism evidence="2 3">
    <name type="scientific">Streptosporangium album</name>
    <dbReference type="NCBI Taxonomy" id="47479"/>
    <lineage>
        <taxon>Bacteria</taxon>
        <taxon>Bacillati</taxon>
        <taxon>Actinomycetota</taxon>
        <taxon>Actinomycetes</taxon>
        <taxon>Streptosporangiales</taxon>
        <taxon>Streptosporangiaceae</taxon>
        <taxon>Streptosporangium</taxon>
    </lineage>
</organism>
<sequence length="54" mass="5843">MDITPITRLRPSRAGHLRGRPISPDRLSAAAHTHLGEGRLHGPVERVVDGTDPV</sequence>
<evidence type="ECO:0000313" key="3">
    <source>
        <dbReference type="Proteomes" id="UP000534286"/>
    </source>
</evidence>
<evidence type="ECO:0000256" key="1">
    <source>
        <dbReference type="SAM" id="MobiDB-lite"/>
    </source>
</evidence>
<proteinExistence type="predicted"/>
<gene>
    <name evidence="2" type="ORF">FHR32_004858</name>
</gene>
<dbReference type="AlphaFoldDB" id="A0A7W7S026"/>
<feature type="compositionally biased region" description="Basic and acidic residues" evidence="1">
    <location>
        <begin position="34"/>
        <end position="54"/>
    </location>
</feature>